<evidence type="ECO:0000256" key="1">
    <source>
        <dbReference type="ARBA" id="ARBA00022598"/>
    </source>
</evidence>
<dbReference type="Pfam" id="PF18130">
    <property type="entry name" value="ATPgrasp_N"/>
    <property type="match status" value="1"/>
</dbReference>
<accession>A0AB39SJ68</accession>
<keyword evidence="1" id="KW-0436">Ligase</keyword>
<proteinExistence type="predicted"/>
<keyword evidence="2 4" id="KW-0547">Nucleotide-binding</keyword>
<organism evidence="6">
    <name type="scientific">Streptomyces sp. R35</name>
    <dbReference type="NCBI Taxonomy" id="3238630"/>
    <lineage>
        <taxon>Bacteria</taxon>
        <taxon>Bacillati</taxon>
        <taxon>Actinomycetota</taxon>
        <taxon>Actinomycetes</taxon>
        <taxon>Kitasatosporales</taxon>
        <taxon>Streptomycetaceae</taxon>
        <taxon>Streptomyces</taxon>
    </lineage>
</organism>
<keyword evidence="3 4" id="KW-0067">ATP-binding</keyword>
<dbReference type="SUPFAM" id="SSF56059">
    <property type="entry name" value="Glutathione synthetase ATP-binding domain-like"/>
    <property type="match status" value="1"/>
</dbReference>
<dbReference type="Gene3D" id="3.30.470.20">
    <property type="entry name" value="ATP-grasp fold, B domain"/>
    <property type="match status" value="1"/>
</dbReference>
<name>A0AB39SJ68_9ACTN</name>
<protein>
    <submittedName>
        <fullName evidence="6">ATP-grasp domain-containing protein</fullName>
    </submittedName>
</protein>
<dbReference type="RefSeq" id="WP_369263410.1">
    <property type="nucleotide sequence ID" value="NZ_CP163440.1"/>
</dbReference>
<dbReference type="PROSITE" id="PS50975">
    <property type="entry name" value="ATP_GRASP"/>
    <property type="match status" value="1"/>
</dbReference>
<dbReference type="AlphaFoldDB" id="A0AB39SJ68"/>
<dbReference type="PANTHER" id="PTHR43585:SF2">
    <property type="entry name" value="ATP-GRASP ENZYME FSQD"/>
    <property type="match status" value="1"/>
</dbReference>
<dbReference type="InterPro" id="IPR052032">
    <property type="entry name" value="ATP-dep_AA_Ligase"/>
</dbReference>
<dbReference type="InterPro" id="IPR011761">
    <property type="entry name" value="ATP-grasp"/>
</dbReference>
<evidence type="ECO:0000256" key="3">
    <source>
        <dbReference type="ARBA" id="ARBA00022840"/>
    </source>
</evidence>
<evidence type="ECO:0000256" key="2">
    <source>
        <dbReference type="ARBA" id="ARBA00022741"/>
    </source>
</evidence>
<feature type="domain" description="ATP-grasp" evidence="5">
    <location>
        <begin position="143"/>
        <end position="338"/>
    </location>
</feature>
<evidence type="ECO:0000259" key="5">
    <source>
        <dbReference type="PROSITE" id="PS50975"/>
    </source>
</evidence>
<dbReference type="GO" id="GO:0046872">
    <property type="term" value="F:metal ion binding"/>
    <property type="evidence" value="ECO:0007669"/>
    <property type="project" value="InterPro"/>
</dbReference>
<dbReference type="GO" id="GO:0016874">
    <property type="term" value="F:ligase activity"/>
    <property type="evidence" value="ECO:0007669"/>
    <property type="project" value="UniProtKB-KW"/>
</dbReference>
<sequence>MTDPASGTPASGRPVSGHSAAGRRHVVFVTWKTGNAPAFRAAKRLGHEVTLIRSLRMERSQHIDFTTSPYQEYVDTVHVLDDATDVEALRTCVAGIHEERPIDGFVATVDALVVPVARIAGELGIPFTSAHGAATAKLKHRCREALAAAGVDSTRHAVVGGYVEAAAFAAEVGYPVVLKPASGSASEGAHIVHDRARLWDLWRHVRPGRAPYQDGVLVEEYLTGRFLSAEIGLSHGRFLRLAVSERKTWHRHEALEVGTTIPAAIDAGLYERVMEFAEAAVRAVDLRLGIFHVEIMLGEDGRPRLIELNPRLMGSCLPNLFQLAGGGDPFELLVRIHLDEEVDVGEIAFDRYATVRWFGAADRVPKPAGPPPSLDWAHEYGEVLHALTLNFPDGDVLAPCRGNLGNFGEVQVVHPDHATSIGVAEEIVARAAEQLGIEVTR</sequence>
<dbReference type="PANTHER" id="PTHR43585">
    <property type="entry name" value="FUMIPYRROLE BIOSYNTHESIS PROTEIN C"/>
    <property type="match status" value="1"/>
</dbReference>
<dbReference type="InterPro" id="IPR041472">
    <property type="entry name" value="BL00235/CARNS1_N"/>
</dbReference>
<evidence type="ECO:0000313" key="6">
    <source>
        <dbReference type="EMBL" id="XDQ66398.1"/>
    </source>
</evidence>
<dbReference type="GO" id="GO:0005524">
    <property type="term" value="F:ATP binding"/>
    <property type="evidence" value="ECO:0007669"/>
    <property type="project" value="UniProtKB-UniRule"/>
</dbReference>
<dbReference type="Gene3D" id="3.40.50.20">
    <property type="match status" value="1"/>
</dbReference>
<evidence type="ECO:0000256" key="4">
    <source>
        <dbReference type="PROSITE-ProRule" id="PRU00409"/>
    </source>
</evidence>
<dbReference type="Pfam" id="PF13535">
    <property type="entry name" value="ATP-grasp_4"/>
    <property type="match status" value="1"/>
</dbReference>
<dbReference type="EMBL" id="CP163440">
    <property type="protein sequence ID" value="XDQ66398.1"/>
    <property type="molecule type" value="Genomic_DNA"/>
</dbReference>
<reference evidence="6" key="1">
    <citation type="submission" date="2024-07" db="EMBL/GenBank/DDBJ databases">
        <authorList>
            <person name="Yu S.T."/>
        </authorList>
    </citation>
    <scope>NUCLEOTIDE SEQUENCE</scope>
    <source>
        <strain evidence="6">R35</strain>
    </source>
</reference>
<gene>
    <name evidence="6" type="ORF">AB5J50_39120</name>
</gene>